<evidence type="ECO:0000256" key="1">
    <source>
        <dbReference type="ARBA" id="ARBA00005125"/>
    </source>
</evidence>
<feature type="domain" description="NAD-dependent epimerase/dehydratase" evidence="3">
    <location>
        <begin position="11"/>
        <end position="224"/>
    </location>
</feature>
<evidence type="ECO:0000259" key="3">
    <source>
        <dbReference type="Pfam" id="PF01370"/>
    </source>
</evidence>
<dbReference type="SUPFAM" id="SSF51735">
    <property type="entry name" value="NAD(P)-binding Rossmann-fold domains"/>
    <property type="match status" value="1"/>
</dbReference>
<dbReference type="InterPro" id="IPR001509">
    <property type="entry name" value="Epimerase_deHydtase"/>
</dbReference>
<accession>A0AAP3XS41</accession>
<reference evidence="4 5" key="1">
    <citation type="submission" date="2023-03" db="EMBL/GenBank/DDBJ databases">
        <title>YIM 152171 draft genome.</title>
        <authorList>
            <person name="Yang Z."/>
        </authorList>
    </citation>
    <scope>NUCLEOTIDE SEQUENCE [LARGE SCALE GENOMIC DNA]</scope>
    <source>
        <strain evidence="4 5">YIM 152171</strain>
    </source>
</reference>
<evidence type="ECO:0000313" key="4">
    <source>
        <dbReference type="EMBL" id="MDF1587014.1"/>
    </source>
</evidence>
<comment type="similarity">
    <text evidence="2">Belongs to the NAD(P)-dependent epimerase/dehydratase family.</text>
</comment>
<evidence type="ECO:0000256" key="2">
    <source>
        <dbReference type="ARBA" id="ARBA00007637"/>
    </source>
</evidence>
<dbReference type="RefSeq" id="WP_327789437.1">
    <property type="nucleotide sequence ID" value="NZ_JARGEQ010000104.1"/>
</dbReference>
<dbReference type="PANTHER" id="PTHR43000">
    <property type="entry name" value="DTDP-D-GLUCOSE 4,6-DEHYDRATASE-RELATED"/>
    <property type="match status" value="1"/>
</dbReference>
<dbReference type="Pfam" id="PF01370">
    <property type="entry name" value="Epimerase"/>
    <property type="match status" value="1"/>
</dbReference>
<sequence>MSLPPSQQPTALVTGATGFTGWYVAEALARKQYKVRTLVRDAAKAGPLAELGYEIAIGDLRDAAAVARATEGCSHVFHIGALYREAKFGDEVYHQVNAGGTANVLDAALRHGARVVHCSTVGVHGDVEGVADEEAPFNPGDAYQTSKVESERLVAEYAARGLEVSCFRPAGIYGPRDTRFLKLFRTIRNRTFRMFGKGEIFYHLTFVEDLADGIVLLGEHPAAVGETFILTGPRYTTLNELVTSVARAVDVPPPRGRLPLPPLLAAAVLCETVCRPFGIEPPLHRRRCDFFTKSRAFSSEKARRLVGYAPKVELDEGLRRTAEWYFSQGMIA</sequence>
<comment type="pathway">
    <text evidence="1">Bacterial outer membrane biogenesis; LPS O-antigen biosynthesis.</text>
</comment>
<comment type="caution">
    <text evidence="4">The sequence shown here is derived from an EMBL/GenBank/DDBJ whole genome shotgun (WGS) entry which is preliminary data.</text>
</comment>
<dbReference type="Gene3D" id="3.40.50.720">
    <property type="entry name" value="NAD(P)-binding Rossmann-like Domain"/>
    <property type="match status" value="1"/>
</dbReference>
<dbReference type="AlphaFoldDB" id="A0AAP3XS41"/>
<organism evidence="4 5">
    <name type="scientific">Marinimicrococcus flavescens</name>
    <dbReference type="NCBI Taxonomy" id="3031815"/>
    <lineage>
        <taxon>Bacteria</taxon>
        <taxon>Pseudomonadati</taxon>
        <taxon>Pseudomonadota</taxon>
        <taxon>Alphaproteobacteria</taxon>
        <taxon>Geminicoccales</taxon>
        <taxon>Geminicoccaceae</taxon>
        <taxon>Marinimicrococcus</taxon>
    </lineage>
</organism>
<gene>
    <name evidence="4" type="ORF">PZ740_11555</name>
</gene>
<keyword evidence="5" id="KW-1185">Reference proteome</keyword>
<dbReference type="Proteomes" id="UP001301140">
    <property type="component" value="Unassembled WGS sequence"/>
</dbReference>
<dbReference type="InterPro" id="IPR036291">
    <property type="entry name" value="NAD(P)-bd_dom_sf"/>
</dbReference>
<evidence type="ECO:0000313" key="5">
    <source>
        <dbReference type="Proteomes" id="UP001301140"/>
    </source>
</evidence>
<protein>
    <submittedName>
        <fullName evidence="4">NAD-dependent epimerase/dehydratase family protein</fullName>
    </submittedName>
</protein>
<proteinExistence type="inferred from homology"/>
<name>A0AAP3XS41_9PROT</name>
<dbReference type="EMBL" id="JARGEQ010000104">
    <property type="protein sequence ID" value="MDF1587014.1"/>
    <property type="molecule type" value="Genomic_DNA"/>
</dbReference>